<dbReference type="EMBL" id="RJTH01000015">
    <property type="protein sequence ID" value="RUM20444.1"/>
    <property type="molecule type" value="Genomic_DNA"/>
</dbReference>
<dbReference type="RefSeq" id="WP_126924666.1">
    <property type="nucleotide sequence ID" value="NZ_ML133699.1"/>
</dbReference>
<keyword evidence="5 7" id="KW-0472">Membrane</keyword>
<dbReference type="PANTHER" id="PTHR30572">
    <property type="entry name" value="MEMBRANE COMPONENT OF TRANSPORTER-RELATED"/>
    <property type="match status" value="1"/>
</dbReference>
<keyword evidence="11" id="KW-1185">Reference proteome</keyword>
<evidence type="ECO:0000313" key="11">
    <source>
        <dbReference type="Proteomes" id="UP000278823"/>
    </source>
</evidence>
<organism evidence="10 11">
    <name type="scientific">Rhizobium vallis</name>
    <dbReference type="NCBI Taxonomy" id="634290"/>
    <lineage>
        <taxon>Bacteria</taxon>
        <taxon>Pseudomonadati</taxon>
        <taxon>Pseudomonadota</taxon>
        <taxon>Alphaproteobacteria</taxon>
        <taxon>Hyphomicrobiales</taxon>
        <taxon>Rhizobiaceae</taxon>
        <taxon>Rhizobium/Agrobacterium group</taxon>
        <taxon>Rhizobium</taxon>
    </lineage>
</organism>
<feature type="transmembrane region" description="Helical" evidence="7">
    <location>
        <begin position="246"/>
        <end position="275"/>
    </location>
</feature>
<dbReference type="GO" id="GO:0005886">
    <property type="term" value="C:plasma membrane"/>
    <property type="evidence" value="ECO:0007669"/>
    <property type="project" value="UniProtKB-SubCell"/>
</dbReference>
<dbReference type="InterPro" id="IPR003838">
    <property type="entry name" value="ABC3_permease_C"/>
</dbReference>
<reference evidence="11" key="1">
    <citation type="submission" date="2018-11" db="EMBL/GenBank/DDBJ databases">
        <title>Rhizobium chutanense sp. nov., isolated from root nodules of Phaseolus vulgaris in China.</title>
        <authorList>
            <person name="Huo Y."/>
        </authorList>
    </citation>
    <scope>NUCLEOTIDE SEQUENCE [LARGE SCALE GENOMIC DNA]</scope>
    <source>
        <strain evidence="11">CCBAU 65647</strain>
    </source>
</reference>
<feature type="transmembrane region" description="Helical" evidence="7">
    <location>
        <begin position="782"/>
        <end position="802"/>
    </location>
</feature>
<feature type="transmembrane region" description="Helical" evidence="7">
    <location>
        <begin position="395"/>
        <end position="414"/>
    </location>
</feature>
<keyword evidence="2" id="KW-1003">Cell membrane</keyword>
<protein>
    <submittedName>
        <fullName evidence="10">FtsX-like permease family protein</fullName>
    </submittedName>
</protein>
<dbReference type="PANTHER" id="PTHR30572:SF4">
    <property type="entry name" value="ABC TRANSPORTER PERMEASE YTRF"/>
    <property type="match status" value="1"/>
</dbReference>
<name>A0A432PCL1_9HYPH</name>
<feature type="transmembrane region" description="Helical" evidence="7">
    <location>
        <begin position="426"/>
        <end position="448"/>
    </location>
</feature>
<feature type="domain" description="ABC3 transporter permease C-terminal" evidence="8">
    <location>
        <begin position="694"/>
        <end position="812"/>
    </location>
</feature>
<keyword evidence="4 7" id="KW-1133">Transmembrane helix</keyword>
<comment type="similarity">
    <text evidence="6">Belongs to the ABC-4 integral membrane protein family.</text>
</comment>
<dbReference type="Pfam" id="PF02687">
    <property type="entry name" value="FtsX"/>
    <property type="match status" value="2"/>
</dbReference>
<feature type="transmembrane region" description="Helical" evidence="7">
    <location>
        <begin position="302"/>
        <end position="332"/>
    </location>
</feature>
<feature type="transmembrane region" description="Helical" evidence="7">
    <location>
        <begin position="16"/>
        <end position="38"/>
    </location>
</feature>
<evidence type="ECO:0000256" key="1">
    <source>
        <dbReference type="ARBA" id="ARBA00004651"/>
    </source>
</evidence>
<evidence type="ECO:0000256" key="3">
    <source>
        <dbReference type="ARBA" id="ARBA00022692"/>
    </source>
</evidence>
<evidence type="ECO:0000256" key="5">
    <source>
        <dbReference type="ARBA" id="ARBA00023136"/>
    </source>
</evidence>
<dbReference type="GO" id="GO:0022857">
    <property type="term" value="F:transmembrane transporter activity"/>
    <property type="evidence" value="ECO:0007669"/>
    <property type="project" value="TreeGrafter"/>
</dbReference>
<dbReference type="InterPro" id="IPR025857">
    <property type="entry name" value="MacB_PCD"/>
</dbReference>
<evidence type="ECO:0000256" key="2">
    <source>
        <dbReference type="ARBA" id="ARBA00022475"/>
    </source>
</evidence>
<evidence type="ECO:0000259" key="9">
    <source>
        <dbReference type="Pfam" id="PF12704"/>
    </source>
</evidence>
<feature type="domain" description="ABC3 transporter permease C-terminal" evidence="8">
    <location>
        <begin position="253"/>
        <end position="374"/>
    </location>
</feature>
<dbReference type="InterPro" id="IPR050250">
    <property type="entry name" value="Macrolide_Exporter_MacB"/>
</dbReference>
<feature type="transmembrane region" description="Helical" evidence="7">
    <location>
        <begin position="736"/>
        <end position="762"/>
    </location>
</feature>
<dbReference type="AlphaFoldDB" id="A0A432PCL1"/>
<evidence type="ECO:0000259" key="8">
    <source>
        <dbReference type="Pfam" id="PF02687"/>
    </source>
</evidence>
<comment type="subcellular location">
    <subcellularLocation>
        <location evidence="1">Cell membrane</location>
        <topology evidence="1">Multi-pass membrane protein</topology>
    </subcellularLocation>
</comment>
<feature type="transmembrane region" description="Helical" evidence="7">
    <location>
        <begin position="469"/>
        <end position="493"/>
    </location>
</feature>
<gene>
    <name evidence="10" type="ORF">EFQ99_29370</name>
</gene>
<evidence type="ECO:0000313" key="10">
    <source>
        <dbReference type="EMBL" id="RUM20444.1"/>
    </source>
</evidence>
<keyword evidence="3 7" id="KW-0812">Transmembrane</keyword>
<dbReference type="Pfam" id="PF12704">
    <property type="entry name" value="MacB_PCD"/>
    <property type="match status" value="1"/>
</dbReference>
<proteinExistence type="inferred from homology"/>
<evidence type="ECO:0000256" key="4">
    <source>
        <dbReference type="ARBA" id="ARBA00022989"/>
    </source>
</evidence>
<feature type="domain" description="MacB-like periplasmic core" evidence="9">
    <location>
        <begin position="19"/>
        <end position="201"/>
    </location>
</feature>
<accession>A0A432PCL1</accession>
<evidence type="ECO:0000256" key="7">
    <source>
        <dbReference type="SAM" id="Phobius"/>
    </source>
</evidence>
<comment type="caution">
    <text evidence="10">The sequence shown here is derived from an EMBL/GenBank/DDBJ whole genome shotgun (WGS) entry which is preliminary data.</text>
</comment>
<sequence length="819" mass="85819">MRNVLLGSLRIHARRYIAAAIAVIVSVAFIVAIGVLGWGARAGLMASDGAPYRSADYVVRADPNAHSRDPSCCTETLETAAAIELVDGLGNNASPLGRVLLAAHTVNGSPVSAGKAAVGPIASAPQMRWQKLVTGRFPERPGEAVVHVWDARAWKITVGDRICLGEGGAAVDMRVVGLVESPTTWTQASVYVTWPQYVAWRDEASFHVGSVAIRGSVGHLPDGMIAIPAQSYVTASLAKLNKGTDAFALMGLAFASVAVFVSSFVIANTFSILFAQRVRDFALLRCIGATRRQLLTSVQLEAAIVGALASSAGIVAGVGLGYGLVALIPVLAPLTPMGVPALPVPWLLAGFVIGLVVTLTASWLPIRNVGRVSPIEGLRPHRALDLRTGVGRKHLTLVALLLITGLAMLTIAMAKGDRVSMVVGGASTFVAVLCLGPLLVPGLIRLIGTRLGPIGRLATENAVRNPRRTATTTAALLTGVSLTTTVVAGMVTWRTSIDAHRDTRFPIDVALTSLNRPTTADLLDRVRRTPGIDQAVPVYGAIAQISGWDTPIAIVAAPAAVQIARDSGTFAQAEPGTIRLDREAFRSSQRTLGIRPGDRITVRIGDRQAVLKVVFLGGWGQAGVVAPETLAQLTNNPEPQVVWIRAAEGEDPLKLVGELDGLADGAGLQIEDHLQARAAGDRQLNILTWSVIGLLAISVAVALIGITNALALSVLERTRENALLRALGLTRRQLRQMLLIEGMLLSLVATMLGTTIGVAFAFVGYETIIKPILAQASLVIPWASLSAVAVMTVAAGMATSVLPARRAAHITPAVGLSLG</sequence>
<evidence type="ECO:0000256" key="6">
    <source>
        <dbReference type="ARBA" id="ARBA00038076"/>
    </source>
</evidence>
<dbReference type="Proteomes" id="UP000278823">
    <property type="component" value="Unassembled WGS sequence"/>
</dbReference>
<feature type="transmembrane region" description="Helical" evidence="7">
    <location>
        <begin position="686"/>
        <end position="715"/>
    </location>
</feature>
<feature type="transmembrane region" description="Helical" evidence="7">
    <location>
        <begin position="344"/>
        <end position="364"/>
    </location>
</feature>
<dbReference type="OrthoDB" id="9770036at2"/>